<proteinExistence type="predicted"/>
<evidence type="ECO:0000313" key="1">
    <source>
        <dbReference type="EMBL" id="GGF04606.1"/>
    </source>
</evidence>
<reference evidence="2" key="1">
    <citation type="journal article" date="2019" name="Int. J. Syst. Evol. Microbiol.">
        <title>The Global Catalogue of Microorganisms (GCM) 10K type strain sequencing project: providing services to taxonomists for standard genome sequencing and annotation.</title>
        <authorList>
            <consortium name="The Broad Institute Genomics Platform"/>
            <consortium name="The Broad Institute Genome Sequencing Center for Infectious Disease"/>
            <person name="Wu L."/>
            <person name="Ma J."/>
        </authorList>
    </citation>
    <scope>NUCLEOTIDE SEQUENCE [LARGE SCALE GENOMIC DNA]</scope>
    <source>
        <strain evidence="2">CGMCC 1.16060</strain>
    </source>
</reference>
<sequence>MSRIRFVGGTITKTTGGNHNIYSEGNIVYNSGKTVTETSDVGITYGEPKGIPERKSQDFDITFELDKSENTIVPFGVLDFKENPENPFFCFKYKLSKSKIDSLSFQIMDENDAVIYQMTSLKAVIVKASKKTEVLFEAKKPTQGPLLSKVWDFQKIYNQYALSEPSDYTNEGEYLIHWDGFDDNDIYDSTRFNGKNLKAKIIATKGGRQKSLIVEFSTKYSEVDWADVKIDKKTKRIDVTLRVNLKDGGSEGLSCWPNTRNFNPPHTKSEICDWDKIPVSEIMPGKPIIKSRTKSFSDLEKLAIEGLNYHWSRNKNHAVGKSISVNGELFEVYVNSINVENNAIKSPSIKYLTNESPGRSRNWELSRILYYNVGYLKYSKRWYFVNDIQSDSDFKHTSGHEIGHEILLAYGGHTYSKSHKGSSTIVTQSPLGDYLYPQRGEIDLMIYYVDDKMHPYPMDYNIRGIAAEKDVLSILWLTKIKIS</sequence>
<keyword evidence="2" id="KW-1185">Reference proteome</keyword>
<dbReference type="Proteomes" id="UP000655016">
    <property type="component" value="Unassembled WGS sequence"/>
</dbReference>
<organism evidence="1 2">
    <name type="scientific">Flavobacterium limi</name>
    <dbReference type="NCBI Taxonomy" id="2045105"/>
    <lineage>
        <taxon>Bacteria</taxon>
        <taxon>Pseudomonadati</taxon>
        <taxon>Bacteroidota</taxon>
        <taxon>Flavobacteriia</taxon>
        <taxon>Flavobacteriales</taxon>
        <taxon>Flavobacteriaceae</taxon>
        <taxon>Flavobacterium</taxon>
    </lineage>
</organism>
<comment type="caution">
    <text evidence="1">The sequence shown here is derived from an EMBL/GenBank/DDBJ whole genome shotgun (WGS) entry which is preliminary data.</text>
</comment>
<accession>A0ABQ1TZ19</accession>
<protein>
    <submittedName>
        <fullName evidence="1">Uncharacterized protein</fullName>
    </submittedName>
</protein>
<dbReference type="RefSeq" id="WP_163393488.1">
    <property type="nucleotide sequence ID" value="NZ_BMKP01000002.1"/>
</dbReference>
<evidence type="ECO:0000313" key="2">
    <source>
        <dbReference type="Proteomes" id="UP000655016"/>
    </source>
</evidence>
<dbReference type="EMBL" id="BMKP01000002">
    <property type="protein sequence ID" value="GGF04606.1"/>
    <property type="molecule type" value="Genomic_DNA"/>
</dbReference>
<name>A0ABQ1TZ19_9FLAO</name>
<gene>
    <name evidence="1" type="ORF">GCM10011518_12280</name>
</gene>